<dbReference type="InterPro" id="IPR001647">
    <property type="entry name" value="HTH_TetR"/>
</dbReference>
<dbReference type="InterPro" id="IPR050624">
    <property type="entry name" value="HTH-type_Tx_Regulator"/>
</dbReference>
<dbReference type="AlphaFoldDB" id="A0A7C4YAB4"/>
<accession>A0A7C4YAB4</accession>
<proteinExistence type="predicted"/>
<dbReference type="Pfam" id="PF00440">
    <property type="entry name" value="TetR_N"/>
    <property type="match status" value="1"/>
</dbReference>
<evidence type="ECO:0000256" key="2">
    <source>
        <dbReference type="PROSITE-ProRule" id="PRU00335"/>
    </source>
</evidence>
<organism evidence="4">
    <name type="scientific">candidate division WOR-3 bacterium</name>
    <dbReference type="NCBI Taxonomy" id="2052148"/>
    <lineage>
        <taxon>Bacteria</taxon>
        <taxon>Bacteria division WOR-3</taxon>
    </lineage>
</organism>
<evidence type="ECO:0000256" key="1">
    <source>
        <dbReference type="ARBA" id="ARBA00023125"/>
    </source>
</evidence>
<gene>
    <name evidence="4" type="ORF">ENV67_06160</name>
</gene>
<dbReference type="EMBL" id="DTHG01000079">
    <property type="protein sequence ID" value="HGW92104.1"/>
    <property type="molecule type" value="Genomic_DNA"/>
</dbReference>
<dbReference type="SUPFAM" id="SSF48498">
    <property type="entry name" value="Tetracyclin repressor-like, C-terminal domain"/>
    <property type="match status" value="1"/>
</dbReference>
<feature type="DNA-binding region" description="H-T-H motif" evidence="2">
    <location>
        <begin position="27"/>
        <end position="46"/>
    </location>
</feature>
<evidence type="ECO:0000259" key="3">
    <source>
        <dbReference type="PROSITE" id="PS50977"/>
    </source>
</evidence>
<dbReference type="PANTHER" id="PTHR43479">
    <property type="entry name" value="ACREF/ENVCD OPERON REPRESSOR-RELATED"/>
    <property type="match status" value="1"/>
</dbReference>
<protein>
    <submittedName>
        <fullName evidence="4">TetR/AcrR family transcriptional regulator</fullName>
    </submittedName>
</protein>
<reference evidence="4" key="1">
    <citation type="journal article" date="2020" name="mSystems">
        <title>Genome- and Community-Level Interaction Insights into Carbon Utilization and Element Cycling Functions of Hydrothermarchaeota in Hydrothermal Sediment.</title>
        <authorList>
            <person name="Zhou Z."/>
            <person name="Liu Y."/>
            <person name="Xu W."/>
            <person name="Pan J."/>
            <person name="Luo Z.H."/>
            <person name="Li M."/>
        </authorList>
    </citation>
    <scope>NUCLEOTIDE SEQUENCE [LARGE SCALE GENOMIC DNA]</scope>
    <source>
        <strain evidence="4">SpSt-780</strain>
    </source>
</reference>
<feature type="domain" description="HTH tetR-type" evidence="3">
    <location>
        <begin position="4"/>
        <end position="64"/>
    </location>
</feature>
<evidence type="ECO:0000313" key="4">
    <source>
        <dbReference type="EMBL" id="HGW92104.1"/>
    </source>
</evidence>
<comment type="caution">
    <text evidence="4">The sequence shown here is derived from an EMBL/GenBank/DDBJ whole genome shotgun (WGS) entry which is preliminary data.</text>
</comment>
<dbReference type="Gene3D" id="1.10.10.60">
    <property type="entry name" value="Homeodomain-like"/>
    <property type="match status" value="1"/>
</dbReference>
<dbReference type="PROSITE" id="PS50977">
    <property type="entry name" value="HTH_TETR_2"/>
    <property type="match status" value="1"/>
</dbReference>
<dbReference type="InterPro" id="IPR036271">
    <property type="entry name" value="Tet_transcr_reg_TetR-rel_C_sf"/>
</dbReference>
<dbReference type="InterPro" id="IPR009057">
    <property type="entry name" value="Homeodomain-like_sf"/>
</dbReference>
<keyword evidence="1 2" id="KW-0238">DNA-binding</keyword>
<dbReference type="PRINTS" id="PR00455">
    <property type="entry name" value="HTHTETR"/>
</dbReference>
<sequence>MREKDMKEKIISVARDVFTSFGFKKTSMEMISKKLGVTKSSLYYYFKDKEDIFKEIIEREAKEIIDKIEKSIERIEDPEKKLKEYFNVRMRFFLNIANRFKTFKEEYFEEYNFIGRIRKNYDKYEYEKVKEIIEEGVKKGRFVIKNVELTAFAIVSAAKGLEYEIATRIKRKNLTKNLENLIDILFYGIVQKG</sequence>
<dbReference type="PANTHER" id="PTHR43479:SF11">
    <property type="entry name" value="ACREF_ENVCD OPERON REPRESSOR-RELATED"/>
    <property type="match status" value="1"/>
</dbReference>
<name>A0A7C4YAB4_UNCW3</name>
<dbReference type="Gene3D" id="1.10.357.10">
    <property type="entry name" value="Tetracycline Repressor, domain 2"/>
    <property type="match status" value="1"/>
</dbReference>
<dbReference type="SUPFAM" id="SSF46689">
    <property type="entry name" value="Homeodomain-like"/>
    <property type="match status" value="1"/>
</dbReference>
<dbReference type="GO" id="GO:0003677">
    <property type="term" value="F:DNA binding"/>
    <property type="evidence" value="ECO:0007669"/>
    <property type="project" value="UniProtKB-UniRule"/>
</dbReference>